<dbReference type="AlphaFoldDB" id="A0A1X2I7C5"/>
<dbReference type="Proteomes" id="UP000193560">
    <property type="component" value="Unassembled WGS sequence"/>
</dbReference>
<organism evidence="2 3">
    <name type="scientific">Absidia repens</name>
    <dbReference type="NCBI Taxonomy" id="90262"/>
    <lineage>
        <taxon>Eukaryota</taxon>
        <taxon>Fungi</taxon>
        <taxon>Fungi incertae sedis</taxon>
        <taxon>Mucoromycota</taxon>
        <taxon>Mucoromycotina</taxon>
        <taxon>Mucoromycetes</taxon>
        <taxon>Mucorales</taxon>
        <taxon>Cunninghamellaceae</taxon>
        <taxon>Absidia</taxon>
    </lineage>
</organism>
<gene>
    <name evidence="2" type="ORF">BCR42DRAFT_395515</name>
</gene>
<evidence type="ECO:0000313" key="3">
    <source>
        <dbReference type="Proteomes" id="UP000193560"/>
    </source>
</evidence>
<sequence>MIMATILNGINIDNHENYNAPTNKPDYLLELPCLHVEIASNQHSGKGAALSETGIRRSVTPAPRTEQWKLIKGKPNDKEETEDKIGSRMKKKHKVPILLVREGDVVVYRTQSRLYPASPPLSIALCACVYVYVCLGWMPWSNLLLTS</sequence>
<proteinExistence type="predicted"/>
<dbReference type="EMBL" id="MCGE01000023">
    <property type="protein sequence ID" value="ORZ10760.1"/>
    <property type="molecule type" value="Genomic_DNA"/>
</dbReference>
<keyword evidence="3" id="KW-1185">Reference proteome</keyword>
<protein>
    <submittedName>
        <fullName evidence="2">Uncharacterized protein</fullName>
    </submittedName>
</protein>
<feature type="transmembrane region" description="Helical" evidence="1">
    <location>
        <begin position="121"/>
        <end position="140"/>
    </location>
</feature>
<keyword evidence="1" id="KW-1133">Transmembrane helix</keyword>
<keyword evidence="1" id="KW-0472">Membrane</keyword>
<name>A0A1X2I7C5_9FUNG</name>
<evidence type="ECO:0000256" key="1">
    <source>
        <dbReference type="SAM" id="Phobius"/>
    </source>
</evidence>
<comment type="caution">
    <text evidence="2">The sequence shown here is derived from an EMBL/GenBank/DDBJ whole genome shotgun (WGS) entry which is preliminary data.</text>
</comment>
<accession>A0A1X2I7C5</accession>
<evidence type="ECO:0000313" key="2">
    <source>
        <dbReference type="EMBL" id="ORZ10760.1"/>
    </source>
</evidence>
<keyword evidence="1" id="KW-0812">Transmembrane</keyword>
<reference evidence="2 3" key="1">
    <citation type="submission" date="2016-07" db="EMBL/GenBank/DDBJ databases">
        <title>Pervasive Adenine N6-methylation of Active Genes in Fungi.</title>
        <authorList>
            <consortium name="DOE Joint Genome Institute"/>
            <person name="Mondo S.J."/>
            <person name="Dannebaum R.O."/>
            <person name="Kuo R.C."/>
            <person name="Labutti K."/>
            <person name="Haridas S."/>
            <person name="Kuo A."/>
            <person name="Salamov A."/>
            <person name="Ahrendt S.R."/>
            <person name="Lipzen A."/>
            <person name="Sullivan W."/>
            <person name="Andreopoulos W.B."/>
            <person name="Clum A."/>
            <person name="Lindquist E."/>
            <person name="Daum C."/>
            <person name="Ramamoorthy G.K."/>
            <person name="Gryganskyi A."/>
            <person name="Culley D."/>
            <person name="Magnuson J.K."/>
            <person name="James T.Y."/>
            <person name="O'Malley M.A."/>
            <person name="Stajich J.E."/>
            <person name="Spatafora J.W."/>
            <person name="Visel A."/>
            <person name="Grigoriev I.V."/>
        </authorList>
    </citation>
    <scope>NUCLEOTIDE SEQUENCE [LARGE SCALE GENOMIC DNA]</scope>
    <source>
        <strain evidence="2 3">NRRL 1336</strain>
    </source>
</reference>